<dbReference type="InterPro" id="IPR004045">
    <property type="entry name" value="Glutathione_S-Trfase_N"/>
</dbReference>
<name>A0A3B0ZJN2_9ZZZZ</name>
<gene>
    <name evidence="2" type="ORF">MNBD_GAMMA17-142</name>
</gene>
<dbReference type="InterPro" id="IPR050931">
    <property type="entry name" value="Mito_Protein_Transport_Metaxin"/>
</dbReference>
<dbReference type="SFLD" id="SFLDS00019">
    <property type="entry name" value="Glutathione_Transferase_(cytos"/>
    <property type="match status" value="1"/>
</dbReference>
<accession>A0A3B0ZJN2</accession>
<dbReference type="PANTHER" id="PTHR12289">
    <property type="entry name" value="METAXIN RELATED"/>
    <property type="match status" value="1"/>
</dbReference>
<reference evidence="2" key="1">
    <citation type="submission" date="2018-06" db="EMBL/GenBank/DDBJ databases">
        <authorList>
            <person name="Zhirakovskaya E."/>
        </authorList>
    </citation>
    <scope>NUCLEOTIDE SEQUENCE</scope>
</reference>
<sequence>MIKLYSFGPAFGVPDPSPFVMKVDAWMRMSGIPFEHISSAGNLRKAPKGKLPFIDDGGKVIADSHLIIDYLRQQYDSPLDQGLSAEQKAIAVMVGKSLDEYFYWCLVYSRWIRSDTWPRVKETFFNVVPLPMRALVCWMVQKKMKRTLYLQGFGRHSDEEILAMTTEMLQGLSDLLGDKIYILGDQPSTLDATAYGFLCEFILSDIDNAFNERALSFKNLVQYCERIRDKYYAS</sequence>
<dbReference type="Pfam" id="PF17171">
    <property type="entry name" value="GST_C_6"/>
    <property type="match status" value="1"/>
</dbReference>
<dbReference type="SFLD" id="SFLDG01200">
    <property type="entry name" value="SUF1.1"/>
    <property type="match status" value="1"/>
</dbReference>
<organism evidence="2">
    <name type="scientific">hydrothermal vent metagenome</name>
    <dbReference type="NCBI Taxonomy" id="652676"/>
    <lineage>
        <taxon>unclassified sequences</taxon>
        <taxon>metagenomes</taxon>
        <taxon>ecological metagenomes</taxon>
    </lineage>
</organism>
<dbReference type="Pfam" id="PF17172">
    <property type="entry name" value="GST_N_4"/>
    <property type="match status" value="1"/>
</dbReference>
<dbReference type="Gene3D" id="1.20.1050.10">
    <property type="match status" value="1"/>
</dbReference>
<dbReference type="InterPro" id="IPR036249">
    <property type="entry name" value="Thioredoxin-like_sf"/>
</dbReference>
<dbReference type="InterPro" id="IPR012336">
    <property type="entry name" value="Thioredoxin-like_fold"/>
</dbReference>
<dbReference type="SFLD" id="SFLDG01180">
    <property type="entry name" value="SUF1"/>
    <property type="match status" value="1"/>
</dbReference>
<dbReference type="CDD" id="cd03080">
    <property type="entry name" value="GST_N_Metaxin_like"/>
    <property type="match status" value="1"/>
</dbReference>
<feature type="domain" description="GST N-terminal" evidence="1">
    <location>
        <begin position="1"/>
        <end position="79"/>
    </location>
</feature>
<dbReference type="SUPFAM" id="SSF52833">
    <property type="entry name" value="Thioredoxin-like"/>
    <property type="match status" value="1"/>
</dbReference>
<dbReference type="SUPFAM" id="SSF47616">
    <property type="entry name" value="GST C-terminal domain-like"/>
    <property type="match status" value="1"/>
</dbReference>
<dbReference type="PROSITE" id="PS50404">
    <property type="entry name" value="GST_NTER"/>
    <property type="match status" value="1"/>
</dbReference>
<dbReference type="PANTHER" id="PTHR12289:SF41">
    <property type="entry name" value="FAILED AXON CONNECTIONS-RELATED"/>
    <property type="match status" value="1"/>
</dbReference>
<dbReference type="InterPro" id="IPR040079">
    <property type="entry name" value="Glutathione_S-Trfase"/>
</dbReference>
<dbReference type="AlphaFoldDB" id="A0A3B0ZJN2"/>
<evidence type="ECO:0000259" key="1">
    <source>
        <dbReference type="PROSITE" id="PS50404"/>
    </source>
</evidence>
<dbReference type="CDD" id="cd03193">
    <property type="entry name" value="GST_C_Metaxin"/>
    <property type="match status" value="1"/>
</dbReference>
<evidence type="ECO:0000313" key="2">
    <source>
        <dbReference type="EMBL" id="VAW87517.1"/>
    </source>
</evidence>
<dbReference type="InterPro" id="IPR026928">
    <property type="entry name" value="FAX/IsoI-like"/>
</dbReference>
<dbReference type="EMBL" id="UOFQ01000066">
    <property type="protein sequence ID" value="VAW87517.1"/>
    <property type="molecule type" value="Genomic_DNA"/>
</dbReference>
<dbReference type="InterPro" id="IPR036282">
    <property type="entry name" value="Glutathione-S-Trfase_C_sf"/>
</dbReference>
<dbReference type="InterPro" id="IPR033468">
    <property type="entry name" value="Metaxin_GST"/>
</dbReference>
<proteinExistence type="predicted"/>
<dbReference type="Gene3D" id="3.40.30.10">
    <property type="entry name" value="Glutaredoxin"/>
    <property type="match status" value="1"/>
</dbReference>
<protein>
    <recommendedName>
        <fullName evidence="1">GST N-terminal domain-containing protein</fullName>
    </recommendedName>
</protein>